<dbReference type="PANTHER" id="PTHR11695:SF294">
    <property type="entry name" value="RETICULON-4-INTERACTING PROTEIN 1, MITOCHONDRIAL"/>
    <property type="match status" value="1"/>
</dbReference>
<dbReference type="SUPFAM" id="SSF51735">
    <property type="entry name" value="NAD(P)-binding Rossmann-fold domains"/>
    <property type="match status" value="1"/>
</dbReference>
<feature type="region of interest" description="Disordered" evidence="1">
    <location>
        <begin position="1"/>
        <end position="34"/>
    </location>
</feature>
<accession>A0A5K3G6G5</accession>
<dbReference type="AlphaFoldDB" id="A0A5K3G6G5"/>
<dbReference type="InterPro" id="IPR011032">
    <property type="entry name" value="GroES-like_sf"/>
</dbReference>
<dbReference type="Pfam" id="PF08240">
    <property type="entry name" value="ADH_N"/>
    <property type="match status" value="1"/>
</dbReference>
<proteinExistence type="predicted"/>
<dbReference type="SMART" id="SM00829">
    <property type="entry name" value="PKS_ER"/>
    <property type="match status" value="1"/>
</dbReference>
<dbReference type="SUPFAM" id="SSF50129">
    <property type="entry name" value="GroES-like"/>
    <property type="match status" value="1"/>
</dbReference>
<dbReference type="InterPro" id="IPR036291">
    <property type="entry name" value="NAD(P)-bd_dom_sf"/>
</dbReference>
<evidence type="ECO:0000259" key="2">
    <source>
        <dbReference type="SMART" id="SM00829"/>
    </source>
</evidence>
<dbReference type="GO" id="GO:0005739">
    <property type="term" value="C:mitochondrion"/>
    <property type="evidence" value="ECO:0007669"/>
    <property type="project" value="TreeGrafter"/>
</dbReference>
<dbReference type="Gene3D" id="3.90.180.10">
    <property type="entry name" value="Medium-chain alcohol dehydrogenases, catalytic domain"/>
    <property type="match status" value="1"/>
</dbReference>
<protein>
    <submittedName>
        <fullName evidence="3">PKS_ER domain-containing protein</fullName>
    </submittedName>
</protein>
<sequence length="448" mass="49399">MPLDRRETRDWLRPGGPTCLRPDPTPQNTTMNSRSVITSSSRKAYFLLYRFGVKQMSSIPKEIRAWEIHKYAPTLDLVLEKELKLTTTRRPPLITAPCDLVVRTEAASVNPIDGYTLTGYGSKLFKLRQFFSREPKSDDFPFTPGRDFAGVVVESGPEATANFPPGTPVMGAFMPHASSQGSGCLAEYIRCSSAVVARRPDKLDPVDAAAVSYAGLTAWSALKHVGLDPAEGTSDGSKRVLVTAATGAVGAIAAQLARIAGASHVAVTCPARVNKEDMKTKLGVDEVILAPELPSVSDTFDVIIDCVRPQILKDNLEHSWPKWEDVEIDKHFPLMQNLSANPGSRYVSVNPPLFAFVDHWGLMLGIGAAFAPLFRSKLHSLFYRRTSSPLRWALFEPNGKRLEMLADWVVQGRIYVPIEKVFPFDQVPEAFRKMTGRGNNGKIVVKFD</sequence>
<dbReference type="Gene3D" id="3.40.50.720">
    <property type="entry name" value="NAD(P)-binding Rossmann-like Domain"/>
    <property type="match status" value="1"/>
</dbReference>
<name>A0A5K3G6G5_MESCO</name>
<dbReference type="Pfam" id="PF13602">
    <property type="entry name" value="ADH_zinc_N_2"/>
    <property type="match status" value="1"/>
</dbReference>
<reference evidence="3" key="1">
    <citation type="submission" date="2019-11" db="UniProtKB">
        <authorList>
            <consortium name="WormBaseParasite"/>
        </authorList>
    </citation>
    <scope>IDENTIFICATION</scope>
</reference>
<dbReference type="GO" id="GO:0016491">
    <property type="term" value="F:oxidoreductase activity"/>
    <property type="evidence" value="ECO:0007669"/>
    <property type="project" value="InterPro"/>
</dbReference>
<dbReference type="WBParaSite" id="MCU_013957-RB">
    <property type="protein sequence ID" value="MCU_013957-RB"/>
    <property type="gene ID" value="MCU_013957"/>
</dbReference>
<dbReference type="InterPro" id="IPR050700">
    <property type="entry name" value="YIM1/Zinc_Alcohol_DH_Fams"/>
</dbReference>
<feature type="domain" description="Enoyl reductase (ER)" evidence="2">
    <location>
        <begin position="82"/>
        <end position="445"/>
    </location>
</feature>
<organism evidence="3">
    <name type="scientific">Mesocestoides corti</name>
    <name type="common">Flatworm</name>
    <dbReference type="NCBI Taxonomy" id="53468"/>
    <lineage>
        <taxon>Eukaryota</taxon>
        <taxon>Metazoa</taxon>
        <taxon>Spiralia</taxon>
        <taxon>Lophotrochozoa</taxon>
        <taxon>Platyhelminthes</taxon>
        <taxon>Cestoda</taxon>
        <taxon>Eucestoda</taxon>
        <taxon>Cyclophyllidea</taxon>
        <taxon>Mesocestoididae</taxon>
        <taxon>Mesocestoides</taxon>
    </lineage>
</organism>
<dbReference type="PANTHER" id="PTHR11695">
    <property type="entry name" value="ALCOHOL DEHYDROGENASE RELATED"/>
    <property type="match status" value="1"/>
</dbReference>
<feature type="compositionally biased region" description="Basic and acidic residues" evidence="1">
    <location>
        <begin position="1"/>
        <end position="12"/>
    </location>
</feature>
<dbReference type="InterPro" id="IPR013154">
    <property type="entry name" value="ADH-like_N"/>
</dbReference>
<evidence type="ECO:0000313" key="3">
    <source>
        <dbReference type="WBParaSite" id="MCU_013957-RB"/>
    </source>
</evidence>
<evidence type="ECO:0000256" key="1">
    <source>
        <dbReference type="SAM" id="MobiDB-lite"/>
    </source>
</evidence>
<dbReference type="InterPro" id="IPR020843">
    <property type="entry name" value="ER"/>
</dbReference>